<reference evidence="3" key="1">
    <citation type="submission" date="2023-02" db="EMBL/GenBank/DDBJ databases">
        <title>Genome of toxic invasive species Heracleum sosnowskyi carries increased number of genes despite the absence of recent whole-genome duplications.</title>
        <authorList>
            <person name="Schelkunov M."/>
            <person name="Shtratnikova V."/>
            <person name="Makarenko M."/>
            <person name="Klepikova A."/>
            <person name="Omelchenko D."/>
            <person name="Novikova G."/>
            <person name="Obukhova E."/>
            <person name="Bogdanov V."/>
            <person name="Penin A."/>
            <person name="Logacheva M."/>
        </authorList>
    </citation>
    <scope>NUCLEOTIDE SEQUENCE</scope>
    <source>
        <strain evidence="3">Hsosn_3</strain>
        <tissue evidence="3">Leaf</tissue>
    </source>
</reference>
<dbReference type="Proteomes" id="UP001237642">
    <property type="component" value="Unassembled WGS sequence"/>
</dbReference>
<accession>A0AAD8MG63</accession>
<dbReference type="NCBIfam" id="TIGR01640">
    <property type="entry name" value="F_box_assoc_1"/>
    <property type="match status" value="1"/>
</dbReference>
<dbReference type="AlphaFoldDB" id="A0AAD8MG63"/>
<evidence type="ECO:0000259" key="2">
    <source>
        <dbReference type="Pfam" id="PF07734"/>
    </source>
</evidence>
<name>A0AAD8MG63_9APIA</name>
<gene>
    <name evidence="3" type="ORF">POM88_037721</name>
</gene>
<sequence length="437" mass="50718">MAIARLLHNQSSDHSGHVKRLEHTSDLIFSNMDLLTSILVRLPLRKLMQFKCVSKSWLSLIKTPHFLSLRSQVPFHPPSGLFVQQHFSICNIIDDPVFYFRERDVYNDSGEIRKLPTFCNDLFACGGNCGTFTCGCGGLRRIRILDSSNGLLLCCNSYYAEEEKHKQYIYNPTTNQLLATLPRLTDQNYVCTWSMTLVFCPSNSPHYKVIACALRRQIKSKSRQFEIYSSETKSWRVAGQPFPYSDGILFMNGVYCNGSVYWLSKLYSDVNSADCLYFNLNEERLEKFPKPPIRLTLSTIRNSYFGESDNHLHFIEVSLHSTSFHVYELKRDHSGWFVKYHVNLAQLSKAYPQMINNIHDRNNYKVAVLSLVRRDRFVEDDSFLVLDVPGKVMRYNLVKRNSEEICDYKVLVDQHARNIMRFGGLQVWQYVECHSSV</sequence>
<evidence type="ECO:0000313" key="3">
    <source>
        <dbReference type="EMBL" id="KAK1371629.1"/>
    </source>
</evidence>
<dbReference type="InterPro" id="IPR001810">
    <property type="entry name" value="F-box_dom"/>
</dbReference>
<feature type="domain" description="F-box" evidence="1">
    <location>
        <begin position="33"/>
        <end position="67"/>
    </location>
</feature>
<dbReference type="Pfam" id="PF00646">
    <property type="entry name" value="F-box"/>
    <property type="match status" value="1"/>
</dbReference>
<dbReference type="EMBL" id="JAUIZM010000008">
    <property type="protein sequence ID" value="KAK1371629.1"/>
    <property type="molecule type" value="Genomic_DNA"/>
</dbReference>
<evidence type="ECO:0000313" key="4">
    <source>
        <dbReference type="Proteomes" id="UP001237642"/>
    </source>
</evidence>
<dbReference type="InterPro" id="IPR036047">
    <property type="entry name" value="F-box-like_dom_sf"/>
</dbReference>
<protein>
    <submittedName>
        <fullName evidence="3">F-box domain-containing protein</fullName>
    </submittedName>
</protein>
<organism evidence="3 4">
    <name type="scientific">Heracleum sosnowskyi</name>
    <dbReference type="NCBI Taxonomy" id="360622"/>
    <lineage>
        <taxon>Eukaryota</taxon>
        <taxon>Viridiplantae</taxon>
        <taxon>Streptophyta</taxon>
        <taxon>Embryophyta</taxon>
        <taxon>Tracheophyta</taxon>
        <taxon>Spermatophyta</taxon>
        <taxon>Magnoliopsida</taxon>
        <taxon>eudicotyledons</taxon>
        <taxon>Gunneridae</taxon>
        <taxon>Pentapetalae</taxon>
        <taxon>asterids</taxon>
        <taxon>campanulids</taxon>
        <taxon>Apiales</taxon>
        <taxon>Apiaceae</taxon>
        <taxon>Apioideae</taxon>
        <taxon>apioid superclade</taxon>
        <taxon>Tordylieae</taxon>
        <taxon>Tordyliinae</taxon>
        <taxon>Heracleum</taxon>
    </lineage>
</organism>
<reference evidence="3" key="2">
    <citation type="submission" date="2023-05" db="EMBL/GenBank/DDBJ databases">
        <authorList>
            <person name="Schelkunov M.I."/>
        </authorList>
    </citation>
    <scope>NUCLEOTIDE SEQUENCE</scope>
    <source>
        <strain evidence="3">Hsosn_3</strain>
        <tissue evidence="3">Leaf</tissue>
    </source>
</reference>
<dbReference type="InterPro" id="IPR017451">
    <property type="entry name" value="F-box-assoc_interact_dom"/>
</dbReference>
<dbReference type="InterPro" id="IPR050796">
    <property type="entry name" value="SCF_F-box_component"/>
</dbReference>
<evidence type="ECO:0000259" key="1">
    <source>
        <dbReference type="Pfam" id="PF00646"/>
    </source>
</evidence>
<feature type="domain" description="F-box associated beta-propeller type 1" evidence="2">
    <location>
        <begin position="148"/>
        <end position="295"/>
    </location>
</feature>
<dbReference type="SUPFAM" id="SSF81383">
    <property type="entry name" value="F-box domain"/>
    <property type="match status" value="1"/>
</dbReference>
<dbReference type="Pfam" id="PF07734">
    <property type="entry name" value="FBA_1"/>
    <property type="match status" value="1"/>
</dbReference>
<proteinExistence type="predicted"/>
<keyword evidence="4" id="KW-1185">Reference proteome</keyword>
<comment type="caution">
    <text evidence="3">The sequence shown here is derived from an EMBL/GenBank/DDBJ whole genome shotgun (WGS) entry which is preliminary data.</text>
</comment>
<dbReference type="InterPro" id="IPR006527">
    <property type="entry name" value="F-box-assoc_dom_typ1"/>
</dbReference>
<dbReference type="PANTHER" id="PTHR31672">
    <property type="entry name" value="BNACNNG10540D PROTEIN"/>
    <property type="match status" value="1"/>
</dbReference>